<gene>
    <name evidence="1" type="ordered locus">Cfla_0790</name>
</gene>
<dbReference type="AlphaFoldDB" id="D5UJV8"/>
<dbReference type="eggNOG" id="COG5563">
    <property type="taxonomic scope" value="Bacteria"/>
</dbReference>
<dbReference type="KEGG" id="cfl:Cfla_0790"/>
<evidence type="ECO:0000313" key="1">
    <source>
        <dbReference type="EMBL" id="ADG73700.1"/>
    </source>
</evidence>
<dbReference type="EMBL" id="CP001964">
    <property type="protein sequence ID" value="ADG73700.1"/>
    <property type="molecule type" value="Genomic_DNA"/>
</dbReference>
<dbReference type="OrthoDB" id="3985792at2"/>
<name>D5UJV8_CELFN</name>
<sequence length="399" mass="41232">MAATLLVAVPAQAATGAGTSPELVVPADPVVLAGAVEPVEIVVPGAAAAAHRISEAGVVVGDATLDGGSMRVFRWQDGAAAEVLTDVDVDSSAVDVNEAGQVLVQTYRPDGSAGALLWQPDGTVVDLAPEPLTAYGWDLDDAGRVALNLTDPGDWQTHAALWHDGTLTRLDDRGGASYVGEAGALNARGEIVGTVVTDVGSRAVVWRDGVPHDLLLPKGAESFAEGVNEHGDVLGTVQRDALTRAVVWEKGRLLRYLVHGQVERQRFYDLNENGVAVGSVGDTRESMQAALADRRATAFLPTLGGPTGTAYAVNDDGVVVGASTLDADAAYGHAVAWVRGAAVPLSGRVDDAEPVNSAALDVDEQGRAVGYVQRRDAGGGLGFDTRAVLWELPGTVSRS</sequence>
<keyword evidence="2" id="KW-1185">Reference proteome</keyword>
<dbReference type="RefSeq" id="WP_013116034.1">
    <property type="nucleotide sequence ID" value="NC_014151.1"/>
</dbReference>
<proteinExistence type="predicted"/>
<dbReference type="HOGENOM" id="CLU_690183_0_0_11"/>
<accession>D5UJV8</accession>
<evidence type="ECO:0008006" key="3">
    <source>
        <dbReference type="Google" id="ProtNLM"/>
    </source>
</evidence>
<organism evidence="1 2">
    <name type="scientific">Cellulomonas flavigena (strain ATCC 482 / DSM 20109 / BCRC 11376 / JCM 18109 / NBRC 3775 / NCIMB 8073 / NRS 134)</name>
    <dbReference type="NCBI Taxonomy" id="446466"/>
    <lineage>
        <taxon>Bacteria</taxon>
        <taxon>Bacillati</taxon>
        <taxon>Actinomycetota</taxon>
        <taxon>Actinomycetes</taxon>
        <taxon>Micrococcales</taxon>
        <taxon>Cellulomonadaceae</taxon>
        <taxon>Cellulomonas</taxon>
    </lineage>
</organism>
<protein>
    <recommendedName>
        <fullName evidence="3">Extracellular repeat protein, HAF family</fullName>
    </recommendedName>
</protein>
<evidence type="ECO:0000313" key="2">
    <source>
        <dbReference type="Proteomes" id="UP000000849"/>
    </source>
</evidence>
<reference evidence="1 2" key="1">
    <citation type="journal article" date="2010" name="Stand. Genomic Sci.">
        <title>Complete genome sequence of Cellulomonas flavigena type strain (134).</title>
        <authorList>
            <person name="Abt B."/>
            <person name="Foster B."/>
            <person name="Lapidus A."/>
            <person name="Clum A."/>
            <person name="Sun H."/>
            <person name="Pukall R."/>
            <person name="Lucas S."/>
            <person name="Glavina Del Rio T."/>
            <person name="Nolan M."/>
            <person name="Tice H."/>
            <person name="Cheng J.F."/>
            <person name="Pitluck S."/>
            <person name="Liolios K."/>
            <person name="Ivanova N."/>
            <person name="Mavromatis K."/>
            <person name="Ovchinnikova G."/>
            <person name="Pati A."/>
            <person name="Goodwin L."/>
            <person name="Chen A."/>
            <person name="Palaniappan K."/>
            <person name="Land M."/>
            <person name="Hauser L."/>
            <person name="Chang Y.J."/>
            <person name="Jeffries C.D."/>
            <person name="Rohde M."/>
            <person name="Goker M."/>
            <person name="Woyke T."/>
            <person name="Bristow J."/>
            <person name="Eisen J.A."/>
            <person name="Markowitz V."/>
            <person name="Hugenholtz P."/>
            <person name="Kyrpides N.C."/>
            <person name="Klenk H.P."/>
        </authorList>
    </citation>
    <scope>NUCLEOTIDE SEQUENCE [LARGE SCALE GENOMIC DNA]</scope>
    <source>
        <strain evidence="2">ATCC 482 / DSM 20109 / BCRC 11376 / JCM 18109 / NBRC 3775 / NCIMB 8073 / NRS 134</strain>
    </source>
</reference>
<dbReference type="Proteomes" id="UP000000849">
    <property type="component" value="Chromosome"/>
</dbReference>